<evidence type="ECO:0000313" key="1">
    <source>
        <dbReference type="EMBL" id="RFZ91925.1"/>
    </source>
</evidence>
<dbReference type="Proteomes" id="UP000264217">
    <property type="component" value="Unassembled WGS sequence"/>
</dbReference>
<evidence type="ECO:0000313" key="2">
    <source>
        <dbReference type="Proteomes" id="UP000264217"/>
    </source>
</evidence>
<sequence length="89" mass="10389">MNAYQQKWIDILQAASIKDWDIKAVDNDIYIEMPHVSDLKLIRDNLPSTLAALSLDIELPHERLKFIFHNGYENFEYVLNPSADDLNKE</sequence>
<dbReference type="AlphaFoldDB" id="A0A372NRP4"/>
<dbReference type="RefSeq" id="WP_117391638.1">
    <property type="nucleotide sequence ID" value="NZ_QWDC01000002.1"/>
</dbReference>
<proteinExistence type="predicted"/>
<accession>A0A372NRP4</accession>
<keyword evidence="2" id="KW-1185">Reference proteome</keyword>
<reference evidence="1 2" key="1">
    <citation type="submission" date="2018-08" db="EMBL/GenBank/DDBJ databases">
        <title>Mucilaginibacter sp. MYSH2.</title>
        <authorList>
            <person name="Seo T."/>
        </authorList>
    </citation>
    <scope>NUCLEOTIDE SEQUENCE [LARGE SCALE GENOMIC DNA]</scope>
    <source>
        <strain evidence="1 2">MYSH2</strain>
    </source>
</reference>
<organism evidence="1 2">
    <name type="scientific">Mucilaginibacter conchicola</name>
    <dbReference type="NCBI Taxonomy" id="2303333"/>
    <lineage>
        <taxon>Bacteria</taxon>
        <taxon>Pseudomonadati</taxon>
        <taxon>Bacteroidota</taxon>
        <taxon>Sphingobacteriia</taxon>
        <taxon>Sphingobacteriales</taxon>
        <taxon>Sphingobacteriaceae</taxon>
        <taxon>Mucilaginibacter</taxon>
    </lineage>
</organism>
<dbReference type="OrthoDB" id="797835at2"/>
<protein>
    <submittedName>
        <fullName evidence="1">Uncharacterized protein</fullName>
    </submittedName>
</protein>
<dbReference type="EMBL" id="QWDC01000002">
    <property type="protein sequence ID" value="RFZ91925.1"/>
    <property type="molecule type" value="Genomic_DNA"/>
</dbReference>
<name>A0A372NRP4_9SPHI</name>
<gene>
    <name evidence="1" type="ORF">D0C36_10780</name>
</gene>
<comment type="caution">
    <text evidence="1">The sequence shown here is derived from an EMBL/GenBank/DDBJ whole genome shotgun (WGS) entry which is preliminary data.</text>
</comment>